<sequence length="1346" mass="152829">MLSAVLWRTDVSRLRPVEFSSWKFFRSIKTNVNTSRKKQVESDSHSITNAKESSNGTTNTKKANQIKSKKTSIDNVTASPSKSSSTRQHKPPSPSSSKETDKKQQISKRETSQSKKNALTTTRRSSSSKADDDQKTKDKATKTLKAKNAPQNSEKTDGKVIGIFGDIHFQERGLQRIKRTGDWIIEEFAKQKVSAVVCLGDVLDTRENVSVIAQSSAISFLNKMSSTLRVPLHIILGNHDMHLKHSHAVTSLDCFSMNGMQSQDIHLHRELGVVNDICGISGLMMPYYEDQSTIIDYVDNIVREKGSEWTRQNLVGFGHLSVEGAFQHSKKEEVKLGGISERNFDGLKRTYSGHFHVPQNFGSKFHYVGAPLQFNFGDAGETRGIGLYHVKKDQYHWISNPYCQQFLIMQYSMMEKFLENPSRIKDTFISLRYTESTDMLSFPQHRKRLLEAGALGVQQESLLRRTLKKNSRKMIGRETDILSNIENFVKNVKNIISKSKTKNLTDLKNFFGEEGTVDQMIGLGKDIVHIVNDERNTAREADRAGPVFVGNLREISMSNFMGVQGELKISFEEMKDGIWVMEGKNGSGKSTIIEALSWCQFGEFIRSDMNKDFVINDQTPSKEAASVTVEYTNGFIIKRSRRKGKPDVLQTYQRDPDTQEVMELLDNQKGELSNTQKTLNHILGIDFSTYSKSIVLGQNVSFNFISGGKEERRKVLEEALGLERINLYYDYAHTQRREIEQELTQINVKRESYERELHNLESMTSSTNIEHELNELKEKVKSLEMEHQKNTEGTRLELANPPPDSFSRKDRRALQSLLREARQMTEMIMELNGHVHREGSNCPTCGQIVQDTEKMEQKIATIFEKVVNALDTASQLEDSLKILGEKPWRPEDPQWTSQLSIMISDALVTSETMEREETKREKEFSEKKMQRLRLENDLMRADASFRSTLSTTINRISSLEAQKSQIRDQHEQLVSRQNELKERLTAEVVREPDLQRRHRGLSFWEMAFDKRSKTGMGFSSLRGYVMEGAVASLNAICGEYMQTLGTPNLTVTFSSDLELEESYGKRSGGERRRTDLVTLFALFELVRQHSRHQAEYMILDEIFDALDADGLSAAEATIKILAEKVNKVFVISHNQSVIGSMDVAGRISFKMKRDAGGKAEGTSFRIEPAGGTYRSTVDEASSEREDKEGVDVSCQYLDGAMDYHHDRRHYVGCGLVTIRVYSAYQTVSSWHNPALTNDQAPMRRQLMSDGLISSSYDVTKVILHLALQIKSPDTKRKQFAILRLTCKSWKDIGETVDRRQAVLTFSVDSFTDCLGNVESLRFLLTRAELDPFSKDIGLLCRASEGE</sequence>
<dbReference type="SMART" id="SM00382">
    <property type="entry name" value="AAA"/>
    <property type="match status" value="1"/>
</dbReference>
<evidence type="ECO:0000256" key="2">
    <source>
        <dbReference type="SAM" id="MobiDB-lite"/>
    </source>
</evidence>
<dbReference type="GO" id="GO:0006302">
    <property type="term" value="P:double-strand break repair"/>
    <property type="evidence" value="ECO:0007669"/>
    <property type="project" value="InterPro"/>
</dbReference>
<feature type="compositionally biased region" description="Basic and acidic residues" evidence="2">
    <location>
        <begin position="98"/>
        <end position="113"/>
    </location>
</feature>
<proteinExistence type="predicted"/>
<dbReference type="InterPro" id="IPR003593">
    <property type="entry name" value="AAA+_ATPase"/>
</dbReference>
<accession>A0A2P6NY10</accession>
<dbReference type="OrthoDB" id="18797at2759"/>
<dbReference type="Proteomes" id="UP000241769">
    <property type="component" value="Unassembled WGS sequence"/>
</dbReference>
<dbReference type="InterPro" id="IPR029052">
    <property type="entry name" value="Metallo-depent_PP-like"/>
</dbReference>
<dbReference type="Gene3D" id="3.60.21.10">
    <property type="match status" value="1"/>
</dbReference>
<evidence type="ECO:0000256" key="1">
    <source>
        <dbReference type="SAM" id="Coils"/>
    </source>
</evidence>
<dbReference type="InterPro" id="IPR027417">
    <property type="entry name" value="P-loop_NTPase"/>
</dbReference>
<gene>
    <name evidence="4" type="ORF">PROFUN_00304</name>
</gene>
<dbReference type="InterPro" id="IPR038729">
    <property type="entry name" value="Rad50/SbcC_AAA"/>
</dbReference>
<organism evidence="4 5">
    <name type="scientific">Planoprotostelium fungivorum</name>
    <dbReference type="NCBI Taxonomy" id="1890364"/>
    <lineage>
        <taxon>Eukaryota</taxon>
        <taxon>Amoebozoa</taxon>
        <taxon>Evosea</taxon>
        <taxon>Variosea</taxon>
        <taxon>Cavosteliida</taxon>
        <taxon>Cavosteliaceae</taxon>
        <taxon>Planoprotostelium</taxon>
    </lineage>
</organism>
<keyword evidence="5" id="KW-1185">Reference proteome</keyword>
<name>A0A2P6NY10_9EUKA</name>
<comment type="caution">
    <text evidence="4">The sequence shown here is derived from an EMBL/GenBank/DDBJ whole genome shotgun (WGS) entry which is preliminary data.</text>
</comment>
<dbReference type="EMBL" id="MDYQ01000007">
    <property type="protein sequence ID" value="PRP88836.1"/>
    <property type="molecule type" value="Genomic_DNA"/>
</dbReference>
<feature type="domain" description="AAA+ ATPase" evidence="3">
    <location>
        <begin position="575"/>
        <end position="1157"/>
    </location>
</feature>
<feature type="compositionally biased region" description="Low complexity" evidence="2">
    <location>
        <begin position="118"/>
        <end position="128"/>
    </location>
</feature>
<dbReference type="PANTHER" id="PTHR32114">
    <property type="entry name" value="ABC TRANSPORTER ABCH.3"/>
    <property type="match status" value="1"/>
</dbReference>
<dbReference type="STRING" id="1890364.A0A2P6NY10"/>
<dbReference type="SUPFAM" id="SSF52540">
    <property type="entry name" value="P-loop containing nucleoside triphosphate hydrolases"/>
    <property type="match status" value="1"/>
</dbReference>
<dbReference type="InParanoid" id="A0A2P6NY10"/>
<feature type="region of interest" description="Disordered" evidence="2">
    <location>
        <begin position="34"/>
        <end position="157"/>
    </location>
</feature>
<dbReference type="Gene3D" id="3.40.50.300">
    <property type="entry name" value="P-loop containing nucleotide triphosphate hydrolases"/>
    <property type="match status" value="2"/>
</dbReference>
<dbReference type="PANTHER" id="PTHR32114:SF2">
    <property type="entry name" value="ABC TRANSPORTER ABCH.3"/>
    <property type="match status" value="1"/>
</dbReference>
<evidence type="ECO:0000313" key="4">
    <source>
        <dbReference type="EMBL" id="PRP88836.1"/>
    </source>
</evidence>
<protein>
    <recommendedName>
        <fullName evidence="3">AAA+ ATPase domain-containing protein</fullName>
    </recommendedName>
</protein>
<feature type="region of interest" description="Disordered" evidence="2">
    <location>
        <begin position="788"/>
        <end position="809"/>
    </location>
</feature>
<dbReference type="SUPFAM" id="SSF56300">
    <property type="entry name" value="Metallo-dependent phosphatases"/>
    <property type="match status" value="1"/>
</dbReference>
<dbReference type="InterPro" id="IPR004843">
    <property type="entry name" value="Calcineurin-like_PHP"/>
</dbReference>
<evidence type="ECO:0000259" key="3">
    <source>
        <dbReference type="SMART" id="SM00382"/>
    </source>
</evidence>
<dbReference type="GO" id="GO:0016887">
    <property type="term" value="F:ATP hydrolysis activity"/>
    <property type="evidence" value="ECO:0007669"/>
    <property type="project" value="InterPro"/>
</dbReference>
<keyword evidence="1" id="KW-0175">Coiled coil</keyword>
<dbReference type="Pfam" id="PF13476">
    <property type="entry name" value="AAA_23"/>
    <property type="match status" value="1"/>
</dbReference>
<dbReference type="Pfam" id="PF00149">
    <property type="entry name" value="Metallophos"/>
    <property type="match status" value="1"/>
</dbReference>
<feature type="compositionally biased region" description="Basic and acidic residues" evidence="2">
    <location>
        <begin position="129"/>
        <end position="141"/>
    </location>
</feature>
<feature type="coiled-coil region" evidence="1">
    <location>
        <begin position="915"/>
        <end position="987"/>
    </location>
</feature>
<feature type="compositionally biased region" description="Polar residues" evidence="2">
    <location>
        <begin position="45"/>
        <end position="66"/>
    </location>
</feature>
<reference evidence="4 5" key="1">
    <citation type="journal article" date="2018" name="Genome Biol. Evol.">
        <title>Multiple Roots of Fruiting Body Formation in Amoebozoa.</title>
        <authorList>
            <person name="Hillmann F."/>
            <person name="Forbes G."/>
            <person name="Novohradska S."/>
            <person name="Ferling I."/>
            <person name="Riege K."/>
            <person name="Groth M."/>
            <person name="Westermann M."/>
            <person name="Marz M."/>
            <person name="Spaller T."/>
            <person name="Winckler T."/>
            <person name="Schaap P."/>
            <person name="Glockner G."/>
        </authorList>
    </citation>
    <scope>NUCLEOTIDE SEQUENCE [LARGE SCALE GENOMIC DNA]</scope>
    <source>
        <strain evidence="4 5">Jena</strain>
    </source>
</reference>
<evidence type="ECO:0000313" key="5">
    <source>
        <dbReference type="Proteomes" id="UP000241769"/>
    </source>
</evidence>
<feature type="compositionally biased region" description="Polar residues" evidence="2">
    <location>
        <begin position="73"/>
        <end position="86"/>
    </location>
</feature>
<dbReference type="CDD" id="cd00267">
    <property type="entry name" value="ABC_ATPase"/>
    <property type="match status" value="1"/>
</dbReference>